<feature type="transmembrane region" description="Helical" evidence="1">
    <location>
        <begin position="12"/>
        <end position="34"/>
    </location>
</feature>
<keyword evidence="4" id="KW-1185">Reference proteome</keyword>
<evidence type="ECO:0000313" key="4">
    <source>
        <dbReference type="Proteomes" id="UP000620124"/>
    </source>
</evidence>
<sequence>MSGQLHSTYGAWFIALALETLLYGFALVQTWINFQFHRPADRRFDKWIVPIVIVSATTQVVGFFVSTYHRFVAHFGNIETEVIWADTIQLIAGYLTAVVVQMTLLGRIYELIKVSGKLSLATIGVYTSLTLALVQIVAGIGQAVQLHVLGSYLRLSQTTVFATVQSAASFVCDLLTATCLCLFLRGQKAEFPRTRLLIEKLISDAIKRGMLTSLSSGVNMVLFLVLPDTFWYFLGSIPLSPVYMITLFAWLNSRQRIREEFFTNGDLALATLPTDQVGAACPSCSPMDRDKKTKGNASACIELDC</sequence>
<name>A0A8H6Z690_9AGAR</name>
<dbReference type="InterPro" id="IPR045339">
    <property type="entry name" value="DUF6534"/>
</dbReference>
<feature type="transmembrane region" description="Helical" evidence="1">
    <location>
        <begin position="230"/>
        <end position="251"/>
    </location>
</feature>
<gene>
    <name evidence="3" type="ORF">MVEN_00029400</name>
</gene>
<feature type="transmembrane region" description="Helical" evidence="1">
    <location>
        <begin position="118"/>
        <end position="140"/>
    </location>
</feature>
<keyword evidence="1" id="KW-0472">Membrane</keyword>
<dbReference type="Proteomes" id="UP000620124">
    <property type="component" value="Unassembled WGS sequence"/>
</dbReference>
<dbReference type="Pfam" id="PF20152">
    <property type="entry name" value="DUF6534"/>
    <property type="match status" value="1"/>
</dbReference>
<dbReference type="PANTHER" id="PTHR40465:SF1">
    <property type="entry name" value="DUF6534 DOMAIN-CONTAINING PROTEIN"/>
    <property type="match status" value="1"/>
</dbReference>
<protein>
    <recommendedName>
        <fullName evidence="2">DUF6534 domain-containing protein</fullName>
    </recommendedName>
</protein>
<keyword evidence="1" id="KW-0812">Transmembrane</keyword>
<dbReference type="PANTHER" id="PTHR40465">
    <property type="entry name" value="CHROMOSOME 1, WHOLE GENOME SHOTGUN SEQUENCE"/>
    <property type="match status" value="1"/>
</dbReference>
<evidence type="ECO:0000259" key="2">
    <source>
        <dbReference type="Pfam" id="PF20152"/>
    </source>
</evidence>
<feature type="transmembrane region" description="Helical" evidence="1">
    <location>
        <begin position="88"/>
        <end position="106"/>
    </location>
</feature>
<dbReference type="AlphaFoldDB" id="A0A8H6Z690"/>
<organism evidence="3 4">
    <name type="scientific">Mycena venus</name>
    <dbReference type="NCBI Taxonomy" id="2733690"/>
    <lineage>
        <taxon>Eukaryota</taxon>
        <taxon>Fungi</taxon>
        <taxon>Dikarya</taxon>
        <taxon>Basidiomycota</taxon>
        <taxon>Agaricomycotina</taxon>
        <taxon>Agaricomycetes</taxon>
        <taxon>Agaricomycetidae</taxon>
        <taxon>Agaricales</taxon>
        <taxon>Marasmiineae</taxon>
        <taxon>Mycenaceae</taxon>
        <taxon>Mycena</taxon>
    </lineage>
</organism>
<evidence type="ECO:0000256" key="1">
    <source>
        <dbReference type="SAM" id="Phobius"/>
    </source>
</evidence>
<feature type="transmembrane region" description="Helical" evidence="1">
    <location>
        <begin position="205"/>
        <end position="224"/>
    </location>
</feature>
<feature type="transmembrane region" description="Helical" evidence="1">
    <location>
        <begin position="46"/>
        <end position="68"/>
    </location>
</feature>
<accession>A0A8H6Z690</accession>
<evidence type="ECO:0000313" key="3">
    <source>
        <dbReference type="EMBL" id="KAF7371729.1"/>
    </source>
</evidence>
<keyword evidence="1" id="KW-1133">Transmembrane helix</keyword>
<comment type="caution">
    <text evidence="3">The sequence shown here is derived from an EMBL/GenBank/DDBJ whole genome shotgun (WGS) entry which is preliminary data.</text>
</comment>
<feature type="domain" description="DUF6534" evidence="2">
    <location>
        <begin position="169"/>
        <end position="256"/>
    </location>
</feature>
<proteinExistence type="predicted"/>
<dbReference type="OrthoDB" id="3066090at2759"/>
<feature type="transmembrane region" description="Helical" evidence="1">
    <location>
        <begin position="160"/>
        <end position="184"/>
    </location>
</feature>
<reference evidence="3" key="1">
    <citation type="submission" date="2020-05" db="EMBL/GenBank/DDBJ databases">
        <title>Mycena genomes resolve the evolution of fungal bioluminescence.</title>
        <authorList>
            <person name="Tsai I.J."/>
        </authorList>
    </citation>
    <scope>NUCLEOTIDE SEQUENCE</scope>
    <source>
        <strain evidence="3">CCC161011</strain>
    </source>
</reference>
<dbReference type="EMBL" id="JACAZI010000001">
    <property type="protein sequence ID" value="KAF7371729.1"/>
    <property type="molecule type" value="Genomic_DNA"/>
</dbReference>